<keyword evidence="2" id="KW-0808">Transferase</keyword>
<evidence type="ECO:0000313" key="2">
    <source>
        <dbReference type="EMBL" id="KZV21448.1"/>
    </source>
</evidence>
<accession>A0A2Z7AJA8</accession>
<keyword evidence="2" id="KW-0675">Receptor</keyword>
<evidence type="ECO:0000313" key="3">
    <source>
        <dbReference type="Proteomes" id="UP000250235"/>
    </source>
</evidence>
<sequence length="187" mass="21522">MHLKSGFPQTTVFLYPRRIFNQRTPSTLRQPDLTSSLDYHQSTPKPKSLTSASQFPKSNYYPAELHNCPELFPIHKNRNPIRSPSPPTQDGLFYPRRIFNQRTPNTLRQPDLTSSLDYHQSTPKPKSLTSASQFPKSNYYPAELHNCPELFPIHKNRNPIRSPSPPTQDGLSQICSRQIWSILNPIN</sequence>
<protein>
    <submittedName>
        <fullName evidence="2">Leucine-rich repeat receptor-like protein kinase family protein</fullName>
    </submittedName>
</protein>
<reference evidence="2 3" key="1">
    <citation type="journal article" date="2015" name="Proc. Natl. Acad. Sci. U.S.A.">
        <title>The resurrection genome of Boea hygrometrica: A blueprint for survival of dehydration.</title>
        <authorList>
            <person name="Xiao L."/>
            <person name="Yang G."/>
            <person name="Zhang L."/>
            <person name="Yang X."/>
            <person name="Zhao S."/>
            <person name="Ji Z."/>
            <person name="Zhou Q."/>
            <person name="Hu M."/>
            <person name="Wang Y."/>
            <person name="Chen M."/>
            <person name="Xu Y."/>
            <person name="Jin H."/>
            <person name="Xiao X."/>
            <person name="Hu G."/>
            <person name="Bao F."/>
            <person name="Hu Y."/>
            <person name="Wan P."/>
            <person name="Li L."/>
            <person name="Deng X."/>
            <person name="Kuang T."/>
            <person name="Xiang C."/>
            <person name="Zhu J.K."/>
            <person name="Oliver M.J."/>
            <person name="He Y."/>
        </authorList>
    </citation>
    <scope>NUCLEOTIDE SEQUENCE [LARGE SCALE GENOMIC DNA]</scope>
    <source>
        <strain evidence="3">cv. XS01</strain>
    </source>
</reference>
<dbReference type="AlphaFoldDB" id="A0A2Z7AJA8"/>
<proteinExistence type="predicted"/>
<evidence type="ECO:0000256" key="1">
    <source>
        <dbReference type="SAM" id="MobiDB-lite"/>
    </source>
</evidence>
<feature type="region of interest" description="Disordered" evidence="1">
    <location>
        <begin position="101"/>
        <end position="134"/>
    </location>
</feature>
<keyword evidence="3" id="KW-1185">Reference proteome</keyword>
<dbReference type="GO" id="GO:0016301">
    <property type="term" value="F:kinase activity"/>
    <property type="evidence" value="ECO:0007669"/>
    <property type="project" value="UniProtKB-KW"/>
</dbReference>
<dbReference type="Proteomes" id="UP000250235">
    <property type="component" value="Unassembled WGS sequence"/>
</dbReference>
<keyword evidence="2" id="KW-0418">Kinase</keyword>
<organism evidence="2 3">
    <name type="scientific">Dorcoceras hygrometricum</name>
    <dbReference type="NCBI Taxonomy" id="472368"/>
    <lineage>
        <taxon>Eukaryota</taxon>
        <taxon>Viridiplantae</taxon>
        <taxon>Streptophyta</taxon>
        <taxon>Embryophyta</taxon>
        <taxon>Tracheophyta</taxon>
        <taxon>Spermatophyta</taxon>
        <taxon>Magnoliopsida</taxon>
        <taxon>eudicotyledons</taxon>
        <taxon>Gunneridae</taxon>
        <taxon>Pentapetalae</taxon>
        <taxon>asterids</taxon>
        <taxon>lamiids</taxon>
        <taxon>Lamiales</taxon>
        <taxon>Gesneriaceae</taxon>
        <taxon>Didymocarpoideae</taxon>
        <taxon>Trichosporeae</taxon>
        <taxon>Loxocarpinae</taxon>
        <taxon>Dorcoceras</taxon>
    </lineage>
</organism>
<feature type="region of interest" description="Disordered" evidence="1">
    <location>
        <begin position="24"/>
        <end position="55"/>
    </location>
</feature>
<name>A0A2Z7AJA8_9LAMI</name>
<dbReference type="EMBL" id="KV014889">
    <property type="protein sequence ID" value="KZV21448.1"/>
    <property type="molecule type" value="Genomic_DNA"/>
</dbReference>
<gene>
    <name evidence="2" type="ORF">F511_23003</name>
</gene>